<keyword evidence="1" id="KW-1133">Transmembrane helix</keyword>
<feature type="transmembrane region" description="Helical" evidence="1">
    <location>
        <begin position="7"/>
        <end position="24"/>
    </location>
</feature>
<keyword evidence="1" id="KW-0472">Membrane</keyword>
<comment type="caution">
    <text evidence="2">The sequence shown here is derived from an EMBL/GenBank/DDBJ whole genome shotgun (WGS) entry which is preliminary data.</text>
</comment>
<proteinExistence type="predicted"/>
<evidence type="ECO:0000313" key="2">
    <source>
        <dbReference type="EMBL" id="RKA05156.1"/>
    </source>
</evidence>
<organism evidence="2 3">
    <name type="scientific">Listeria monocytogenes</name>
    <dbReference type="NCBI Taxonomy" id="1639"/>
    <lineage>
        <taxon>Bacteria</taxon>
        <taxon>Bacillati</taxon>
        <taxon>Bacillota</taxon>
        <taxon>Bacilli</taxon>
        <taxon>Bacillales</taxon>
        <taxon>Listeriaceae</taxon>
        <taxon>Listeria</taxon>
    </lineage>
</organism>
<accession>A0AB37NG00</accession>
<evidence type="ECO:0000313" key="3">
    <source>
        <dbReference type="Proteomes" id="UP000272537"/>
    </source>
</evidence>
<reference evidence="2 3" key="1">
    <citation type="journal article" date="2018" name="BMC Genomics">
        <title>Genes significantly associated with lineage II food isolates of Listeria monocytogenes.</title>
        <authorList>
            <person name="Pirone-Davies C."/>
            <person name="Chen Y."/>
            <person name="Pightling A."/>
            <person name="Ryan G."/>
            <person name="Wang Y."/>
            <person name="Yao K."/>
            <person name="Hoffmann M."/>
            <person name="Allard M.W."/>
        </authorList>
    </citation>
    <scope>NUCLEOTIDE SEQUENCE [LARGE SCALE GENOMIC DNA]</scope>
    <source>
        <strain evidence="2 3">PNUSAL000550</strain>
    </source>
</reference>
<name>A0AB37NG00_LISMN</name>
<gene>
    <name evidence="2" type="ORF">DYZ80_02676</name>
</gene>
<keyword evidence="1" id="KW-0812">Transmembrane</keyword>
<protein>
    <submittedName>
        <fullName evidence="2">Uncharacterized protein</fullName>
    </submittedName>
</protein>
<evidence type="ECO:0000256" key="1">
    <source>
        <dbReference type="SAM" id="Phobius"/>
    </source>
</evidence>
<dbReference type="Proteomes" id="UP000272537">
    <property type="component" value="Unassembled WGS sequence"/>
</dbReference>
<dbReference type="AlphaFoldDB" id="A0AB37NG00"/>
<dbReference type="EMBL" id="QXLS01000007">
    <property type="protein sequence ID" value="RKA05156.1"/>
    <property type="molecule type" value="Genomic_DNA"/>
</dbReference>
<sequence>MKMKKDIILKSVVISIITAIVFNIKRKKVK</sequence>